<reference evidence="12 13" key="2">
    <citation type="journal article" date="2009" name="PLoS ONE">
        <title>An integrated genetic and cytogenetic map of the cucumber genome.</title>
        <authorList>
            <person name="Ren Y."/>
            <person name="Zhang Z."/>
            <person name="Liu J."/>
            <person name="Staub J.E."/>
            <person name="Han Y."/>
            <person name="Cheng Z."/>
            <person name="Li X."/>
            <person name="Lu J."/>
            <person name="Miao H."/>
            <person name="Kang H."/>
            <person name="Xie B."/>
            <person name="Gu X."/>
            <person name="Wang X."/>
            <person name="Du Y."/>
            <person name="Jin W."/>
            <person name="Huang S."/>
        </authorList>
    </citation>
    <scope>NUCLEOTIDE SEQUENCE [LARGE SCALE GENOMIC DNA]</scope>
    <source>
        <strain evidence="13">cv. 9930</strain>
    </source>
</reference>
<feature type="compositionally biased region" description="Polar residues" evidence="9">
    <location>
        <begin position="389"/>
        <end position="415"/>
    </location>
</feature>
<evidence type="ECO:0000256" key="6">
    <source>
        <dbReference type="ARBA" id="ARBA00022786"/>
    </source>
</evidence>
<dbReference type="OMA" id="SHVGNDQ"/>
<dbReference type="InterPro" id="IPR013083">
    <property type="entry name" value="Znf_RING/FYVE/PHD"/>
</dbReference>
<dbReference type="GO" id="GO:0061630">
    <property type="term" value="F:ubiquitin protein ligase activity"/>
    <property type="evidence" value="ECO:0000318"/>
    <property type="project" value="GO_Central"/>
</dbReference>
<evidence type="ECO:0000256" key="5">
    <source>
        <dbReference type="ARBA" id="ARBA00022771"/>
    </source>
</evidence>
<feature type="compositionally biased region" description="Basic and acidic residues" evidence="9">
    <location>
        <begin position="305"/>
        <end position="318"/>
    </location>
</feature>
<reference evidence="12 13" key="3">
    <citation type="journal article" date="2010" name="BMC Genomics">
        <title>Transcriptome sequencing and comparative analysis of cucumber flowers with different sex types.</title>
        <authorList>
            <person name="Guo S."/>
            <person name="Zheng Y."/>
            <person name="Joung J.G."/>
            <person name="Liu S."/>
            <person name="Zhang Z."/>
            <person name="Crasta O.R."/>
            <person name="Sobral B.W."/>
            <person name="Xu Y."/>
            <person name="Huang S."/>
            <person name="Fei Z."/>
        </authorList>
    </citation>
    <scope>NUCLEOTIDE SEQUENCE [LARGE SCALE GENOMIC DNA]</scope>
    <source>
        <strain evidence="13">cv. 9930</strain>
    </source>
</reference>
<keyword evidence="10" id="KW-0812">Transmembrane</keyword>
<feature type="domain" description="RING-type" evidence="11">
    <location>
        <begin position="525"/>
        <end position="566"/>
    </location>
</feature>
<dbReference type="Gramene" id="KGN62867">
    <property type="protein sequence ID" value="KGN62867"/>
    <property type="gene ID" value="Csa_2G378010"/>
</dbReference>
<evidence type="ECO:0000256" key="4">
    <source>
        <dbReference type="ARBA" id="ARBA00022723"/>
    </source>
</evidence>
<dbReference type="PANTHER" id="PTHR22937">
    <property type="entry name" value="E3 UBIQUITIN-PROTEIN LIGASE RNF165"/>
    <property type="match status" value="1"/>
</dbReference>
<evidence type="ECO:0000256" key="9">
    <source>
        <dbReference type="SAM" id="MobiDB-lite"/>
    </source>
</evidence>
<keyword evidence="7" id="KW-0862">Zinc</keyword>
<keyword evidence="13" id="KW-1185">Reference proteome</keyword>
<comment type="catalytic activity">
    <reaction evidence="1">
        <text>S-ubiquitinyl-[E2 ubiquitin-conjugating enzyme]-L-cysteine + [acceptor protein]-L-lysine = [E2 ubiquitin-conjugating enzyme]-L-cysteine + N(6)-ubiquitinyl-[acceptor protein]-L-lysine.</text>
        <dbReference type="EC" id="2.3.2.27"/>
    </reaction>
</comment>
<feature type="compositionally biased region" description="Polar residues" evidence="9">
    <location>
        <begin position="359"/>
        <end position="378"/>
    </location>
</feature>
<proteinExistence type="predicted"/>
<feature type="compositionally biased region" description="Polar residues" evidence="9">
    <location>
        <begin position="242"/>
        <end position="261"/>
    </location>
</feature>
<dbReference type="SUPFAM" id="SSF57850">
    <property type="entry name" value="RING/U-box"/>
    <property type="match status" value="1"/>
</dbReference>
<dbReference type="InterPro" id="IPR001841">
    <property type="entry name" value="Znf_RING"/>
</dbReference>
<name>A0A0A0LPX3_CUCSA</name>
<dbReference type="Gene3D" id="3.30.40.10">
    <property type="entry name" value="Zinc/RING finger domain, C3HC4 (zinc finger)"/>
    <property type="match status" value="1"/>
</dbReference>
<sequence length="578" mass="64081">MKIKGKERRDYTLPLSFSLLTSFIKLLYFFLSLIVLDHYREDTSAKLFIYVLYPNECFCIMGDSLDLNDVFALILVEAWFVSLQWMLGDEGERRSWSIYNLLYMDDYPSKRVADGYTSRRGPSLILRDTANNRDQEGKYCSRIGCSGRLNSPKSTRGSYSEKHKSPLQSFRTSSSGKETAGSSSKTYYAVRGSKKSVVETQRKLSTQETDSSETSSTQDDPEISQVIPSNEGIRTGLRVGLKSSNSTDDTMMEPGSSSVAPNTRGRRDFNQRSGTRNKDTPATSSVLTASKSTRPTARGGADPNSSKRKDMAKKRNPEAESSSTKGKKMNGSSLERRITSSGYGVSISDSRGAKKGTSNRENGITSGRSRTLNNGTSRARSHGNRPDRNGTSLHESRSMISQVSQDHQPDSSTDNITHEVSTELIPDHPISYRRSDSMNENILIHRPASPADIGLARSLTTRDSFRHYGIAEELLALEERMGTVSTAVTEEALSQCLNRSTYQSRQAEGEDTSAAGSEYEDGVKCCICQEEYLNGDEVGTLQCEHTYHEGCIHQWLRLKNWCPICKASVEEPASALPS</sequence>
<dbReference type="PROSITE" id="PS50089">
    <property type="entry name" value="ZF_RING_2"/>
    <property type="match status" value="1"/>
</dbReference>
<dbReference type="Pfam" id="PF13639">
    <property type="entry name" value="zf-RING_2"/>
    <property type="match status" value="1"/>
</dbReference>
<evidence type="ECO:0000256" key="10">
    <source>
        <dbReference type="SAM" id="Phobius"/>
    </source>
</evidence>
<accession>A0A0A0LPX3</accession>
<keyword evidence="6" id="KW-0833">Ubl conjugation pathway</keyword>
<evidence type="ECO:0000256" key="7">
    <source>
        <dbReference type="ARBA" id="ARBA00022833"/>
    </source>
</evidence>
<keyword evidence="3" id="KW-0808">Transferase</keyword>
<dbReference type="GO" id="GO:0008270">
    <property type="term" value="F:zinc ion binding"/>
    <property type="evidence" value="ECO:0007669"/>
    <property type="project" value="UniProtKB-KW"/>
</dbReference>
<gene>
    <name evidence="12" type="ORF">Csa_2G378010</name>
</gene>
<feature type="compositionally biased region" description="Low complexity" evidence="9">
    <location>
        <begin position="206"/>
        <end position="218"/>
    </location>
</feature>
<feature type="compositionally biased region" description="Polar residues" evidence="9">
    <location>
        <begin position="339"/>
        <end position="349"/>
    </location>
</feature>
<dbReference type="SMART" id="SM00184">
    <property type="entry name" value="RING"/>
    <property type="match status" value="1"/>
</dbReference>
<feature type="compositionally biased region" description="Low complexity" evidence="9">
    <location>
        <begin position="172"/>
        <end position="186"/>
    </location>
</feature>
<dbReference type="PANTHER" id="PTHR22937:SF214">
    <property type="entry name" value="RING-TYPE E3 UBIQUITIN TRANSFERASE"/>
    <property type="match status" value="1"/>
</dbReference>
<keyword evidence="5 8" id="KW-0863">Zinc-finger</keyword>
<dbReference type="EMBL" id="CM002923">
    <property type="protein sequence ID" value="KGN62867.1"/>
    <property type="molecule type" value="Genomic_DNA"/>
</dbReference>
<organism evidence="12 13">
    <name type="scientific">Cucumis sativus</name>
    <name type="common">Cucumber</name>
    <dbReference type="NCBI Taxonomy" id="3659"/>
    <lineage>
        <taxon>Eukaryota</taxon>
        <taxon>Viridiplantae</taxon>
        <taxon>Streptophyta</taxon>
        <taxon>Embryophyta</taxon>
        <taxon>Tracheophyta</taxon>
        <taxon>Spermatophyta</taxon>
        <taxon>Magnoliopsida</taxon>
        <taxon>eudicotyledons</taxon>
        <taxon>Gunneridae</taxon>
        <taxon>Pentapetalae</taxon>
        <taxon>rosids</taxon>
        <taxon>fabids</taxon>
        <taxon>Cucurbitales</taxon>
        <taxon>Cucurbitaceae</taxon>
        <taxon>Benincaseae</taxon>
        <taxon>Cucumis</taxon>
    </lineage>
</organism>
<reference evidence="12 13" key="4">
    <citation type="journal article" date="2011" name="BMC Genomics">
        <title>RNA-Seq improves annotation of protein-coding genes in the cucumber genome.</title>
        <authorList>
            <person name="Li Z."/>
            <person name="Zhang Z."/>
            <person name="Yan P."/>
            <person name="Huang S."/>
            <person name="Fei Z."/>
            <person name="Lin K."/>
        </authorList>
    </citation>
    <scope>NUCLEOTIDE SEQUENCE [LARGE SCALE GENOMIC DNA]</scope>
    <source>
        <strain evidence="13">cv. 9930</strain>
    </source>
</reference>
<keyword evidence="4" id="KW-0479">Metal-binding</keyword>
<dbReference type="AlphaFoldDB" id="A0A0A0LPX3"/>
<evidence type="ECO:0000256" key="2">
    <source>
        <dbReference type="ARBA" id="ARBA00012483"/>
    </source>
</evidence>
<protein>
    <recommendedName>
        <fullName evidence="2">RING-type E3 ubiquitin transferase</fullName>
        <ecNumber evidence="2">2.3.2.27</ecNumber>
    </recommendedName>
</protein>
<keyword evidence="10" id="KW-1133">Transmembrane helix</keyword>
<dbReference type="EC" id="2.3.2.27" evidence="2"/>
<evidence type="ECO:0000313" key="13">
    <source>
        <dbReference type="Proteomes" id="UP000029981"/>
    </source>
</evidence>
<evidence type="ECO:0000256" key="8">
    <source>
        <dbReference type="PROSITE-ProRule" id="PRU00175"/>
    </source>
</evidence>
<dbReference type="Proteomes" id="UP000029981">
    <property type="component" value="Chromosome 2"/>
</dbReference>
<feature type="region of interest" description="Disordered" evidence="9">
    <location>
        <begin position="150"/>
        <end position="422"/>
    </location>
</feature>
<reference evidence="12 13" key="1">
    <citation type="journal article" date="2009" name="Nat. Genet.">
        <title>The genome of the cucumber, Cucumis sativus L.</title>
        <authorList>
            <person name="Huang S."/>
            <person name="Li R."/>
            <person name="Zhang Z."/>
            <person name="Li L."/>
            <person name="Gu X."/>
            <person name="Fan W."/>
            <person name="Lucas W.J."/>
            <person name="Wang X."/>
            <person name="Xie B."/>
            <person name="Ni P."/>
            <person name="Ren Y."/>
            <person name="Zhu H."/>
            <person name="Li J."/>
            <person name="Lin K."/>
            <person name="Jin W."/>
            <person name="Fei Z."/>
            <person name="Li G."/>
            <person name="Staub J."/>
            <person name="Kilian A."/>
            <person name="van der Vossen E.A."/>
            <person name="Wu Y."/>
            <person name="Guo J."/>
            <person name="He J."/>
            <person name="Jia Z."/>
            <person name="Ren Y."/>
            <person name="Tian G."/>
            <person name="Lu Y."/>
            <person name="Ruan J."/>
            <person name="Qian W."/>
            <person name="Wang M."/>
            <person name="Huang Q."/>
            <person name="Li B."/>
            <person name="Xuan Z."/>
            <person name="Cao J."/>
            <person name="Asan"/>
            <person name="Wu Z."/>
            <person name="Zhang J."/>
            <person name="Cai Q."/>
            <person name="Bai Y."/>
            <person name="Zhao B."/>
            <person name="Han Y."/>
            <person name="Li Y."/>
            <person name="Li X."/>
            <person name="Wang S."/>
            <person name="Shi Q."/>
            <person name="Liu S."/>
            <person name="Cho W.K."/>
            <person name="Kim J.Y."/>
            <person name="Xu Y."/>
            <person name="Heller-Uszynska K."/>
            <person name="Miao H."/>
            <person name="Cheng Z."/>
            <person name="Zhang S."/>
            <person name="Wu J."/>
            <person name="Yang Y."/>
            <person name="Kang H."/>
            <person name="Li M."/>
            <person name="Liang H."/>
            <person name="Ren X."/>
            <person name="Shi Z."/>
            <person name="Wen M."/>
            <person name="Jian M."/>
            <person name="Yang H."/>
            <person name="Zhang G."/>
            <person name="Yang Z."/>
            <person name="Chen R."/>
            <person name="Liu S."/>
            <person name="Li J."/>
            <person name="Ma L."/>
            <person name="Liu H."/>
            <person name="Zhou Y."/>
            <person name="Zhao J."/>
            <person name="Fang X."/>
            <person name="Li G."/>
            <person name="Fang L."/>
            <person name="Li Y."/>
            <person name="Liu D."/>
            <person name="Zheng H."/>
            <person name="Zhang Y."/>
            <person name="Qin N."/>
            <person name="Li Z."/>
            <person name="Yang G."/>
            <person name="Yang S."/>
            <person name="Bolund L."/>
            <person name="Kristiansen K."/>
            <person name="Zheng H."/>
            <person name="Li S."/>
            <person name="Zhang X."/>
            <person name="Yang H."/>
            <person name="Wang J."/>
            <person name="Sun R."/>
            <person name="Zhang B."/>
            <person name="Jiang S."/>
            <person name="Wang J."/>
            <person name="Du Y."/>
            <person name="Li S."/>
        </authorList>
    </citation>
    <scope>NUCLEOTIDE SEQUENCE [LARGE SCALE GENOMIC DNA]</scope>
    <source>
        <strain evidence="13">cv. 9930</strain>
    </source>
</reference>
<dbReference type="InterPro" id="IPR045191">
    <property type="entry name" value="MBR1/2-like"/>
</dbReference>
<evidence type="ECO:0000256" key="3">
    <source>
        <dbReference type="ARBA" id="ARBA00022679"/>
    </source>
</evidence>
<feature type="compositionally biased region" description="Polar residues" evidence="9">
    <location>
        <begin position="280"/>
        <end position="295"/>
    </location>
</feature>
<evidence type="ECO:0000259" key="11">
    <source>
        <dbReference type="PROSITE" id="PS50089"/>
    </source>
</evidence>
<feature type="transmembrane region" description="Helical" evidence="10">
    <location>
        <begin position="12"/>
        <end position="36"/>
    </location>
</feature>
<evidence type="ECO:0000313" key="12">
    <source>
        <dbReference type="EMBL" id="KGN62867.1"/>
    </source>
</evidence>
<dbReference type="FunFam" id="3.30.40.10:FF:000504">
    <property type="entry name" value="E3 ubiquitin-protein ligase arkadia"/>
    <property type="match status" value="1"/>
</dbReference>
<keyword evidence="10" id="KW-0472">Membrane</keyword>
<evidence type="ECO:0000256" key="1">
    <source>
        <dbReference type="ARBA" id="ARBA00000900"/>
    </source>
</evidence>